<dbReference type="AlphaFoldDB" id="A0A167R2H3"/>
<organism evidence="7 8">
    <name type="scientific">Cordyceps fumosorosea (strain ARSEF 2679)</name>
    <name type="common">Isaria fumosorosea</name>
    <dbReference type="NCBI Taxonomy" id="1081104"/>
    <lineage>
        <taxon>Eukaryota</taxon>
        <taxon>Fungi</taxon>
        <taxon>Dikarya</taxon>
        <taxon>Ascomycota</taxon>
        <taxon>Pezizomycotina</taxon>
        <taxon>Sordariomycetes</taxon>
        <taxon>Hypocreomycetidae</taxon>
        <taxon>Hypocreales</taxon>
        <taxon>Cordycipitaceae</taxon>
        <taxon>Cordyceps</taxon>
    </lineage>
</organism>
<comment type="similarity">
    <text evidence="1">Belongs to the oxygen-dependent FAD-linked oxidoreductase family.</text>
</comment>
<dbReference type="Pfam" id="PF01565">
    <property type="entry name" value="FAD_binding_4"/>
    <property type="match status" value="1"/>
</dbReference>
<accession>A0A167R2H3</accession>
<gene>
    <name evidence="7" type="ORF">ISF_06751</name>
</gene>
<dbReference type="PROSITE" id="PS51387">
    <property type="entry name" value="FAD_PCMH"/>
    <property type="match status" value="1"/>
</dbReference>
<dbReference type="GO" id="GO:0016491">
    <property type="term" value="F:oxidoreductase activity"/>
    <property type="evidence" value="ECO:0007669"/>
    <property type="project" value="UniProtKB-KW"/>
</dbReference>
<dbReference type="SUPFAM" id="SSF56176">
    <property type="entry name" value="FAD-binding/transporter-associated domain-like"/>
    <property type="match status" value="1"/>
</dbReference>
<dbReference type="RefSeq" id="XP_018702395.1">
    <property type="nucleotide sequence ID" value="XM_018850355.1"/>
</dbReference>
<proteinExistence type="inferred from homology"/>
<name>A0A167R2H3_CORFA</name>
<dbReference type="EMBL" id="AZHB01000018">
    <property type="protein sequence ID" value="OAA58212.1"/>
    <property type="molecule type" value="Genomic_DNA"/>
</dbReference>
<dbReference type="Gene3D" id="3.30.43.10">
    <property type="entry name" value="Uridine Diphospho-n-acetylenolpyruvylglucosamine Reductase, domain 2"/>
    <property type="match status" value="1"/>
</dbReference>
<keyword evidence="2" id="KW-0285">Flavoprotein</keyword>
<evidence type="ECO:0000256" key="5">
    <source>
        <dbReference type="SAM" id="SignalP"/>
    </source>
</evidence>
<dbReference type="PANTHER" id="PTHR42973:SF13">
    <property type="entry name" value="FAD-BINDING PCMH-TYPE DOMAIN-CONTAINING PROTEIN"/>
    <property type="match status" value="1"/>
</dbReference>
<dbReference type="InterPro" id="IPR016169">
    <property type="entry name" value="FAD-bd_PCMH_sub2"/>
</dbReference>
<evidence type="ECO:0000313" key="8">
    <source>
        <dbReference type="Proteomes" id="UP000076744"/>
    </source>
</evidence>
<dbReference type="InterPro" id="IPR006094">
    <property type="entry name" value="Oxid_FAD_bind_N"/>
</dbReference>
<dbReference type="OrthoDB" id="2151789at2759"/>
<keyword evidence="5" id="KW-0732">Signal</keyword>
<comment type="caution">
    <text evidence="7">The sequence shown here is derived from an EMBL/GenBank/DDBJ whole genome shotgun (WGS) entry which is preliminary data.</text>
</comment>
<evidence type="ECO:0000313" key="7">
    <source>
        <dbReference type="EMBL" id="OAA58212.1"/>
    </source>
</evidence>
<dbReference type="InterPro" id="IPR050416">
    <property type="entry name" value="FAD-linked_Oxidoreductase"/>
</dbReference>
<dbReference type="GeneID" id="30023043"/>
<dbReference type="InterPro" id="IPR016167">
    <property type="entry name" value="FAD-bd_PCMH_sub1"/>
</dbReference>
<keyword evidence="3" id="KW-0274">FAD</keyword>
<evidence type="ECO:0000259" key="6">
    <source>
        <dbReference type="PROSITE" id="PS51387"/>
    </source>
</evidence>
<dbReference type="PANTHER" id="PTHR42973">
    <property type="entry name" value="BINDING OXIDOREDUCTASE, PUTATIVE (AFU_ORTHOLOGUE AFUA_1G17690)-RELATED"/>
    <property type="match status" value="1"/>
</dbReference>
<keyword evidence="4" id="KW-0560">Oxidoreductase</keyword>
<evidence type="ECO:0000256" key="1">
    <source>
        <dbReference type="ARBA" id="ARBA00005466"/>
    </source>
</evidence>
<sequence>MVRLLALALALLSSTGVVRAAWAPSADTKAVCDALLAQYPGKLAWDPLGPYGVHTLARAGAYNSANLDYWNAASSLNRAACAFFPSTTDEVAFAVQTLNKYESVRFALKAGGHNPNLGFSSVGGGVLIAFRPNFQTAAPSEDGEAVVIGAGCKWEDVYSVLQPLGKTVTGGRLGDVGTTGLILGGGLSYLSAQHGFACDNVLNFETVLANGTVAHANATSNPDLFFALCGGGNRYAVATKITMQAFDSGVGGQIWGGVRTYTEDKHAAVLEAVSRFTSENTDPKAAIIPTFNFAGAAAVLNVPFILVTFFYDDVEVPAGVFDAFDAIPTLSDNTDVRPFTELTEEILGGDMKGLRFRIGVNAFPAMPVENMTDFLVDHFALMKRRAAAAALLEPLDFKICSFAVQPMPALLARASRDRSGGAGNALGVDPDHGDRVWVEYDLAWANPLCDELCTSWIKSIVKEAHDLHAQKYAGIYPTNYKSGDLETLSYNPIFMNDALDSQPVLESYGAQNRARLMAIQSAYDPNGFLMTRQNGPAF</sequence>
<keyword evidence="8" id="KW-1185">Reference proteome</keyword>
<protein>
    <submittedName>
        <fullName evidence="7">FAD-binding, type 2</fullName>
    </submittedName>
</protein>
<feature type="chain" id="PRO_5007891752" evidence="5">
    <location>
        <begin position="21"/>
        <end position="538"/>
    </location>
</feature>
<dbReference type="STRING" id="1081104.A0A167R2H3"/>
<evidence type="ECO:0000256" key="3">
    <source>
        <dbReference type="ARBA" id="ARBA00022827"/>
    </source>
</evidence>
<feature type="signal peptide" evidence="5">
    <location>
        <begin position="1"/>
        <end position="20"/>
    </location>
</feature>
<evidence type="ECO:0000256" key="4">
    <source>
        <dbReference type="ARBA" id="ARBA00023002"/>
    </source>
</evidence>
<dbReference type="Proteomes" id="UP000076744">
    <property type="component" value="Unassembled WGS sequence"/>
</dbReference>
<dbReference type="GO" id="GO:0071949">
    <property type="term" value="F:FAD binding"/>
    <property type="evidence" value="ECO:0007669"/>
    <property type="project" value="InterPro"/>
</dbReference>
<dbReference type="InterPro" id="IPR036318">
    <property type="entry name" value="FAD-bd_PCMH-like_sf"/>
</dbReference>
<dbReference type="Gene3D" id="3.40.462.20">
    <property type="match status" value="1"/>
</dbReference>
<dbReference type="Gene3D" id="3.30.465.10">
    <property type="match status" value="1"/>
</dbReference>
<evidence type="ECO:0000256" key="2">
    <source>
        <dbReference type="ARBA" id="ARBA00022630"/>
    </source>
</evidence>
<dbReference type="InterPro" id="IPR016166">
    <property type="entry name" value="FAD-bd_PCMH"/>
</dbReference>
<reference evidence="7 8" key="1">
    <citation type="journal article" date="2016" name="Genome Biol. Evol.">
        <title>Divergent and convergent evolution of fungal pathogenicity.</title>
        <authorList>
            <person name="Shang Y."/>
            <person name="Xiao G."/>
            <person name="Zheng P."/>
            <person name="Cen K."/>
            <person name="Zhan S."/>
            <person name="Wang C."/>
        </authorList>
    </citation>
    <scope>NUCLEOTIDE SEQUENCE [LARGE SCALE GENOMIC DNA]</scope>
    <source>
        <strain evidence="7 8">ARSEF 2679</strain>
    </source>
</reference>
<feature type="domain" description="FAD-binding PCMH-type" evidence="6">
    <location>
        <begin position="75"/>
        <end position="248"/>
    </location>
</feature>